<evidence type="ECO:0000313" key="5">
    <source>
        <dbReference type="Proteomes" id="UP001461341"/>
    </source>
</evidence>
<reference evidence="4 5" key="1">
    <citation type="submission" date="2023-03" db="EMBL/GenBank/DDBJ databases">
        <title>Novel Species.</title>
        <authorList>
            <person name="Ma S."/>
        </authorList>
    </citation>
    <scope>NUCLEOTIDE SEQUENCE [LARGE SCALE GENOMIC DNA]</scope>
    <source>
        <strain evidence="4 5">B11</strain>
    </source>
</reference>
<accession>A0ABZ2YB93</accession>
<dbReference type="InterPro" id="IPR007809">
    <property type="entry name" value="FlgN-like"/>
</dbReference>
<keyword evidence="4" id="KW-0282">Flagellum</keyword>
<protein>
    <submittedName>
        <fullName evidence="4">Flagellar protein FlgN</fullName>
    </submittedName>
</protein>
<keyword evidence="5" id="KW-1185">Reference proteome</keyword>
<dbReference type="Pfam" id="PF05130">
    <property type="entry name" value="FlgN"/>
    <property type="match status" value="1"/>
</dbReference>
<dbReference type="Proteomes" id="UP001461341">
    <property type="component" value="Chromosome"/>
</dbReference>
<dbReference type="EMBL" id="CP121689">
    <property type="protein sequence ID" value="WZL76269.1"/>
    <property type="molecule type" value="Genomic_DNA"/>
</dbReference>
<comment type="function">
    <text evidence="1">Required for the efficient initiation of filament assembly.</text>
</comment>
<organism evidence="4 5">
    <name type="scientific">Thermatribacter velox</name>
    <dbReference type="NCBI Taxonomy" id="3039681"/>
    <lineage>
        <taxon>Bacteria</taxon>
        <taxon>Pseudomonadati</taxon>
        <taxon>Atribacterota</taxon>
        <taxon>Atribacteria</taxon>
        <taxon>Atribacterales</taxon>
        <taxon>Thermatribacteraceae</taxon>
        <taxon>Thermatribacter</taxon>
    </lineage>
</organism>
<keyword evidence="4" id="KW-0969">Cilium</keyword>
<evidence type="ECO:0000256" key="3">
    <source>
        <dbReference type="ARBA" id="ARBA00022795"/>
    </source>
</evidence>
<gene>
    <name evidence="4" type="ORF">QBE54_00625</name>
</gene>
<comment type="similarity">
    <text evidence="2">Belongs to the FlgN family.</text>
</comment>
<dbReference type="SUPFAM" id="SSF140566">
    <property type="entry name" value="FlgN-like"/>
    <property type="match status" value="1"/>
</dbReference>
<evidence type="ECO:0000256" key="1">
    <source>
        <dbReference type="ARBA" id="ARBA00002397"/>
    </source>
</evidence>
<keyword evidence="3" id="KW-1005">Bacterial flagellum biogenesis</keyword>
<keyword evidence="4" id="KW-0966">Cell projection</keyword>
<dbReference type="Gene3D" id="1.20.58.300">
    <property type="entry name" value="FlgN-like"/>
    <property type="match status" value="1"/>
</dbReference>
<evidence type="ECO:0000256" key="2">
    <source>
        <dbReference type="ARBA" id="ARBA00007703"/>
    </source>
</evidence>
<proteinExistence type="inferred from homology"/>
<dbReference type="RefSeq" id="WP_369018427.1">
    <property type="nucleotide sequence ID" value="NZ_CP121689.1"/>
</dbReference>
<evidence type="ECO:0000313" key="4">
    <source>
        <dbReference type="EMBL" id="WZL76269.1"/>
    </source>
</evidence>
<dbReference type="InterPro" id="IPR036679">
    <property type="entry name" value="FlgN-like_sf"/>
</dbReference>
<sequence>MSVFEEAGTVLLEVLKEGCVLQRKLLEVVREEQEILVQNRIGELGDVVKKKADLILENQVFERKLTGVLRNIASFAGLDEEEVCISQVLPLFPEEIAISMEALQREIWETSAELQRVNQQNAILIKDTLNYFNAVFALLARIENYNSFEAYDPSGKKETGKALQGILIDGRM</sequence>
<name>A0ABZ2YB93_9BACT</name>